<feature type="region of interest" description="Disordered" evidence="1">
    <location>
        <begin position="140"/>
        <end position="178"/>
    </location>
</feature>
<keyword evidence="2" id="KW-0732">Signal</keyword>
<feature type="compositionally biased region" description="Acidic residues" evidence="1">
    <location>
        <begin position="144"/>
        <end position="178"/>
    </location>
</feature>
<keyword evidence="5" id="KW-1185">Reference proteome</keyword>
<accession>A0ABP6P2B8</accession>
<dbReference type="EMBL" id="BAAAVV010000003">
    <property type="protein sequence ID" value="GAA3165408.1"/>
    <property type="molecule type" value="Genomic_DNA"/>
</dbReference>
<organism evidence="4 5">
    <name type="scientific">Blastococcus jejuensis</name>
    <dbReference type="NCBI Taxonomy" id="351224"/>
    <lineage>
        <taxon>Bacteria</taxon>
        <taxon>Bacillati</taxon>
        <taxon>Actinomycetota</taxon>
        <taxon>Actinomycetes</taxon>
        <taxon>Geodermatophilales</taxon>
        <taxon>Geodermatophilaceae</taxon>
        <taxon>Blastococcus</taxon>
    </lineage>
</organism>
<feature type="compositionally biased region" description="Acidic residues" evidence="1">
    <location>
        <begin position="60"/>
        <end position="72"/>
    </location>
</feature>
<dbReference type="Proteomes" id="UP001499924">
    <property type="component" value="Unassembled WGS sequence"/>
</dbReference>
<gene>
    <name evidence="4" type="ORF">GCM10010531_17390</name>
</gene>
<feature type="signal peptide" evidence="2">
    <location>
        <begin position="1"/>
        <end position="27"/>
    </location>
</feature>
<feature type="chain" id="PRO_5045588907" description="PepSY domain-containing protein" evidence="2">
    <location>
        <begin position="28"/>
        <end position="178"/>
    </location>
</feature>
<name>A0ABP6P2B8_9ACTN</name>
<protein>
    <recommendedName>
        <fullName evidence="3">PepSY domain-containing protein</fullName>
    </recommendedName>
</protein>
<reference evidence="5" key="1">
    <citation type="journal article" date="2019" name="Int. J. Syst. Evol. Microbiol.">
        <title>The Global Catalogue of Microorganisms (GCM) 10K type strain sequencing project: providing services to taxonomists for standard genome sequencing and annotation.</title>
        <authorList>
            <consortium name="The Broad Institute Genomics Platform"/>
            <consortium name="The Broad Institute Genome Sequencing Center for Infectious Disease"/>
            <person name="Wu L."/>
            <person name="Ma J."/>
        </authorList>
    </citation>
    <scope>NUCLEOTIDE SEQUENCE [LARGE SCALE GENOMIC DNA]</scope>
    <source>
        <strain evidence="5">JCM 15614</strain>
    </source>
</reference>
<dbReference type="RefSeq" id="WP_344688375.1">
    <property type="nucleotide sequence ID" value="NZ_BAAAVV010000003.1"/>
</dbReference>
<dbReference type="InterPro" id="IPR025711">
    <property type="entry name" value="PepSY"/>
</dbReference>
<evidence type="ECO:0000313" key="5">
    <source>
        <dbReference type="Proteomes" id="UP001499924"/>
    </source>
</evidence>
<dbReference type="Gene3D" id="3.10.450.40">
    <property type="match status" value="1"/>
</dbReference>
<feature type="region of interest" description="Disordered" evidence="1">
    <location>
        <begin position="26"/>
        <end position="72"/>
    </location>
</feature>
<comment type="caution">
    <text evidence="4">The sequence shown here is derived from an EMBL/GenBank/DDBJ whole genome shotgun (WGS) entry which is preliminary data.</text>
</comment>
<evidence type="ECO:0000259" key="3">
    <source>
        <dbReference type="Pfam" id="PF03413"/>
    </source>
</evidence>
<feature type="domain" description="PepSY" evidence="3">
    <location>
        <begin position="85"/>
        <end position="143"/>
    </location>
</feature>
<evidence type="ECO:0000256" key="2">
    <source>
        <dbReference type="SAM" id="SignalP"/>
    </source>
</evidence>
<proteinExistence type="predicted"/>
<evidence type="ECO:0000313" key="4">
    <source>
        <dbReference type="EMBL" id="GAA3165408.1"/>
    </source>
</evidence>
<evidence type="ECO:0000256" key="1">
    <source>
        <dbReference type="SAM" id="MobiDB-lite"/>
    </source>
</evidence>
<sequence length="178" mass="17708">MARKRNALIAGAAAVLAGLGIAGTAAAQAGPSDPTGPTGQSDEQDREDPTYTGSITAPDDGGDNGTETEADDSAEAQALQDLASVTPDQARAAALAAVPGDADKVELDNENGYVVYSVEITGADGTVTDVKVDAGTAQVLSQEADGEEGSESESADGWEDSEAPGSEQAEEPESAPVG</sequence>
<dbReference type="Pfam" id="PF03413">
    <property type="entry name" value="PepSY"/>
    <property type="match status" value="1"/>
</dbReference>